<evidence type="ECO:0000259" key="3">
    <source>
        <dbReference type="Pfam" id="PF21688"/>
    </source>
</evidence>
<dbReference type="InterPro" id="IPR036188">
    <property type="entry name" value="FAD/NAD-bd_sf"/>
</dbReference>
<feature type="region of interest" description="Disordered" evidence="1">
    <location>
        <begin position="73"/>
        <end position="97"/>
    </location>
</feature>
<dbReference type="Proteomes" id="UP000177583">
    <property type="component" value="Unassembled WGS sequence"/>
</dbReference>
<dbReference type="AlphaFoldDB" id="A0A1F6GL92"/>
<evidence type="ECO:0000256" key="1">
    <source>
        <dbReference type="SAM" id="MobiDB-lite"/>
    </source>
</evidence>
<dbReference type="PIRSF" id="PIRSF038984">
    <property type="entry name" value="FAD_binding_protein"/>
    <property type="match status" value="1"/>
</dbReference>
<dbReference type="EMBL" id="MFNF01000066">
    <property type="protein sequence ID" value="OGG98881.1"/>
    <property type="molecule type" value="Genomic_DNA"/>
</dbReference>
<feature type="domain" description="FAD/NAD(P)-binding" evidence="2">
    <location>
        <begin position="100"/>
        <end position="266"/>
    </location>
</feature>
<dbReference type="GO" id="GO:0016491">
    <property type="term" value="F:oxidoreductase activity"/>
    <property type="evidence" value="ECO:0007669"/>
    <property type="project" value="InterPro"/>
</dbReference>
<evidence type="ECO:0000313" key="5">
    <source>
        <dbReference type="Proteomes" id="UP000177583"/>
    </source>
</evidence>
<dbReference type="InterPro" id="IPR028348">
    <property type="entry name" value="FAD-binding_protein"/>
</dbReference>
<comment type="caution">
    <text evidence="4">The sequence shown here is derived from an EMBL/GenBank/DDBJ whole genome shotgun (WGS) entry which is preliminary data.</text>
</comment>
<organism evidence="4 5">
    <name type="scientific">Candidatus Lambdaproteobacteria bacterium RIFOXYD2_FULL_56_26</name>
    <dbReference type="NCBI Taxonomy" id="1817773"/>
    <lineage>
        <taxon>Bacteria</taxon>
        <taxon>Pseudomonadati</taxon>
        <taxon>Pseudomonadota</taxon>
        <taxon>Candidatus Lambdaproteobacteria</taxon>
    </lineage>
</organism>
<dbReference type="SUPFAM" id="SSF51905">
    <property type="entry name" value="FAD/NAD(P)-binding domain"/>
    <property type="match status" value="1"/>
</dbReference>
<sequence length="535" mass="57692">MLVRLSQIKVPLEFDFQGLGQKVSQLLGFALLPQWGLKLVHRSVDARFAGKPPVFVLSVELDLPEPWLNQAESAGAERLDRPTSQPKKSITLPPGRPRPVVVGAGPAGLMAALALAEAGLSPLLLERGAPVEERQVQVRSFWQQGQLDEDSNSLYGEGGAGLFSDGKLTSRSKDSLRLRRFLTQLVEAGASEDILVDAEPHLGSDQLALIVPKLREKIRRLGGEVRFHSRLDQVFSDQGRVTAIEVKGERIEAERLVLATGHSARDVFRLLTQTPAQLEPKPFAIGVRLELPQEVINRSQFKDYAGHPKLGVASFRLTRKEEPGVRACYSFCMCPGGLVIACASSKGRLTTNGMSLSKRDLNFGNAAFLAPVRPEDIPRTGDGDPAIWDGYKFQEQIEAKAFELGGGDYGLPASRLKDFLAGKGTKDLPAERSNTRAVGANLHQILPPMITQTLAQTIPKMLTQLRGSSLDQVLLYGAETRSSSPIRVTRGEDGQSLGLRGLFPAGEGAGYAGGIVSAGIDGLKAAEAVLESYGA</sequence>
<dbReference type="Gene3D" id="3.30.70.2700">
    <property type="match status" value="1"/>
</dbReference>
<dbReference type="PANTHER" id="PTHR42842:SF3">
    <property type="entry name" value="FAD_NAD(P)-BINDING OXIDOREDUCTASE FAMILY PROTEIN"/>
    <property type="match status" value="1"/>
</dbReference>
<proteinExistence type="predicted"/>
<evidence type="ECO:0000313" key="4">
    <source>
        <dbReference type="EMBL" id="OGG98881.1"/>
    </source>
</evidence>
<dbReference type="PRINTS" id="PR00411">
    <property type="entry name" value="PNDRDTASEI"/>
</dbReference>
<reference evidence="4 5" key="1">
    <citation type="journal article" date="2016" name="Nat. Commun.">
        <title>Thousands of microbial genomes shed light on interconnected biogeochemical processes in an aquifer system.</title>
        <authorList>
            <person name="Anantharaman K."/>
            <person name="Brown C.T."/>
            <person name="Hug L.A."/>
            <person name="Sharon I."/>
            <person name="Castelle C.J."/>
            <person name="Probst A.J."/>
            <person name="Thomas B.C."/>
            <person name="Singh A."/>
            <person name="Wilkins M.J."/>
            <person name="Karaoz U."/>
            <person name="Brodie E.L."/>
            <person name="Williams K.H."/>
            <person name="Hubbard S.S."/>
            <person name="Banfield J.F."/>
        </authorList>
    </citation>
    <scope>NUCLEOTIDE SEQUENCE [LARGE SCALE GENOMIC DNA]</scope>
</reference>
<dbReference type="Pfam" id="PF07992">
    <property type="entry name" value="Pyr_redox_2"/>
    <property type="match status" value="1"/>
</dbReference>
<evidence type="ECO:0000259" key="2">
    <source>
        <dbReference type="Pfam" id="PF07992"/>
    </source>
</evidence>
<feature type="domain" description="FAD-dependent protein C-terminal" evidence="3">
    <location>
        <begin position="282"/>
        <end position="482"/>
    </location>
</feature>
<accession>A0A1F6GL92</accession>
<dbReference type="InterPro" id="IPR023753">
    <property type="entry name" value="FAD/NAD-binding_dom"/>
</dbReference>
<dbReference type="InterPro" id="IPR049516">
    <property type="entry name" value="FAD-depend_C"/>
</dbReference>
<dbReference type="Pfam" id="PF21688">
    <property type="entry name" value="FAD-depend_C"/>
    <property type="match status" value="1"/>
</dbReference>
<dbReference type="PRINTS" id="PR00368">
    <property type="entry name" value="FADPNR"/>
</dbReference>
<dbReference type="PANTHER" id="PTHR42842">
    <property type="entry name" value="FAD/NAD(P)-BINDING OXIDOREDUCTASE"/>
    <property type="match status" value="1"/>
</dbReference>
<dbReference type="Gene3D" id="3.50.50.60">
    <property type="entry name" value="FAD/NAD(P)-binding domain"/>
    <property type="match status" value="2"/>
</dbReference>
<gene>
    <name evidence="4" type="ORF">A2557_13330</name>
</gene>
<name>A0A1F6GL92_9PROT</name>
<protein>
    <submittedName>
        <fullName evidence="4">Uncharacterized protein</fullName>
    </submittedName>
</protein>